<comment type="caution">
    <text evidence="2">The sequence shown here is derived from an EMBL/GenBank/DDBJ whole genome shotgun (WGS) entry which is preliminary data.</text>
</comment>
<dbReference type="Proteomes" id="UP000297946">
    <property type="component" value="Unassembled WGS sequence"/>
</dbReference>
<sequence>MLALVKNWENQKPKRPDPPWKLLGLGLLFVNGMAALFLPVGLFGTMFSTVAFLGLLFLPLFYLTLKLTKFYGNTIFFALFLGFLSGPLSALYLSHAFGFFLGLQTPEQTILQADSGILSSRIFRFTNSKFLYQYQLLKTAILKTKAPGSITKPLYFHVAPWVPTDWKEGEPVHVWAACPQLSEKVCDWEKQNPRVGESLSASGLYSYYSEAVREAGKKYGFAVSENPRILLPISNPEGVLVNMGILGISGLLVLNYLWIIGVIIWRRRLANS</sequence>
<reference evidence="3" key="1">
    <citation type="submission" date="2018-10" db="EMBL/GenBank/DDBJ databases">
        <authorList>
            <person name="Vincent A.T."/>
            <person name="Schiettekatte O."/>
            <person name="Bourhy P."/>
            <person name="Veyrier F.J."/>
            <person name="Picardeau M."/>
        </authorList>
    </citation>
    <scope>NUCLEOTIDE SEQUENCE</scope>
    <source>
        <strain evidence="3">201702690</strain>
    </source>
</reference>
<keyword evidence="4" id="KW-1185">Reference proteome</keyword>
<dbReference type="OrthoDB" id="320588at2"/>
<organism evidence="2 5">
    <name type="scientific">Leptospira langatensis</name>
    <dbReference type="NCBI Taxonomy" id="2484983"/>
    <lineage>
        <taxon>Bacteria</taxon>
        <taxon>Pseudomonadati</taxon>
        <taxon>Spirochaetota</taxon>
        <taxon>Spirochaetia</taxon>
        <taxon>Leptospirales</taxon>
        <taxon>Leptospiraceae</taxon>
        <taxon>Leptospira</taxon>
    </lineage>
</organism>
<reference evidence="4 5" key="2">
    <citation type="journal article" date="2019" name="PLoS Negl. Trop. Dis.">
        <title>Revisiting the worldwide diversity of Leptospira species in the environment.</title>
        <authorList>
            <person name="Vincent A.T."/>
            <person name="Schiettekatte O."/>
            <person name="Bourhy P."/>
            <person name="Veyrier F.J."/>
            <person name="Picardeau M."/>
        </authorList>
    </citation>
    <scope>NUCLEOTIDE SEQUENCE [LARGE SCALE GENOMIC DNA]</scope>
    <source>
        <strain evidence="4">201702690</strain>
        <strain evidence="2 5">SSW18</strain>
    </source>
</reference>
<accession>A0A5F1ZVG4</accession>
<dbReference type="EMBL" id="RQGC01000002">
    <property type="protein sequence ID" value="TGL42684.1"/>
    <property type="molecule type" value="Genomic_DNA"/>
</dbReference>
<dbReference type="AlphaFoldDB" id="A0A5F1ZVG4"/>
<keyword evidence="1" id="KW-0472">Membrane</keyword>
<dbReference type="EMBL" id="RQER01000007">
    <property type="protein sequence ID" value="TGK00050.1"/>
    <property type="molecule type" value="Genomic_DNA"/>
</dbReference>
<keyword evidence="1" id="KW-0812">Transmembrane</keyword>
<evidence type="ECO:0000313" key="5">
    <source>
        <dbReference type="Proteomes" id="UP000297946"/>
    </source>
</evidence>
<feature type="transmembrane region" description="Helical" evidence="1">
    <location>
        <begin position="75"/>
        <end position="93"/>
    </location>
</feature>
<keyword evidence="1" id="KW-1133">Transmembrane helix</keyword>
<proteinExistence type="predicted"/>
<protein>
    <submittedName>
        <fullName evidence="2">Uncharacterized protein</fullName>
    </submittedName>
</protein>
<dbReference type="RefSeq" id="WP_135643483.1">
    <property type="nucleotide sequence ID" value="NZ_RQER01000007.1"/>
</dbReference>
<feature type="transmembrane region" description="Helical" evidence="1">
    <location>
        <begin position="240"/>
        <end position="265"/>
    </location>
</feature>
<dbReference type="Proteomes" id="UP000297273">
    <property type="component" value="Unassembled WGS sequence"/>
</dbReference>
<evidence type="ECO:0000313" key="2">
    <source>
        <dbReference type="EMBL" id="TGK00050.1"/>
    </source>
</evidence>
<feature type="transmembrane region" description="Helical" evidence="1">
    <location>
        <begin position="20"/>
        <end position="40"/>
    </location>
</feature>
<evidence type="ECO:0000256" key="1">
    <source>
        <dbReference type="SAM" id="Phobius"/>
    </source>
</evidence>
<name>A0A5F1ZVG4_9LEPT</name>
<feature type="transmembrane region" description="Helical" evidence="1">
    <location>
        <begin position="46"/>
        <end position="63"/>
    </location>
</feature>
<gene>
    <name evidence="2" type="ORF">EHO57_12185</name>
    <name evidence="3" type="ORF">EHQ53_04320</name>
</gene>
<evidence type="ECO:0000313" key="4">
    <source>
        <dbReference type="Proteomes" id="UP000297273"/>
    </source>
</evidence>
<evidence type="ECO:0000313" key="3">
    <source>
        <dbReference type="EMBL" id="TGL42684.1"/>
    </source>
</evidence>